<dbReference type="GO" id="GO:0005975">
    <property type="term" value="P:carbohydrate metabolic process"/>
    <property type="evidence" value="ECO:0007669"/>
    <property type="project" value="TreeGrafter"/>
</dbReference>
<dbReference type="Gene3D" id="1.10.230.10">
    <property type="entry name" value="Cytochrome P450-Terp, domain 2"/>
    <property type="match status" value="1"/>
</dbReference>
<dbReference type="GO" id="GO:0005829">
    <property type="term" value="C:cytosol"/>
    <property type="evidence" value="ECO:0007669"/>
    <property type="project" value="TreeGrafter"/>
</dbReference>
<dbReference type="CDD" id="cd06113">
    <property type="entry name" value="citrate_synt_like_1_2"/>
    <property type="match status" value="1"/>
</dbReference>
<dbReference type="InterPro" id="IPR036969">
    <property type="entry name" value="Citrate_synthase_sf"/>
</dbReference>
<dbReference type="PRINTS" id="PR00143">
    <property type="entry name" value="CITRTSNTHASE"/>
</dbReference>
<feature type="non-terminal residue" evidence="3">
    <location>
        <position position="431"/>
    </location>
</feature>
<dbReference type="SUPFAM" id="SSF48256">
    <property type="entry name" value="Citrate synthase"/>
    <property type="match status" value="1"/>
</dbReference>
<dbReference type="AlphaFoldDB" id="A0A0F9I207"/>
<dbReference type="InterPro" id="IPR016143">
    <property type="entry name" value="Citrate_synth-like_sm_a-sub"/>
</dbReference>
<comment type="similarity">
    <text evidence="1">Belongs to the citrate synthase family.</text>
</comment>
<dbReference type="InterPro" id="IPR024176">
    <property type="entry name" value="Citrate_synthase_bac-typ"/>
</dbReference>
<dbReference type="NCBIfam" id="NF010635">
    <property type="entry name" value="PRK14032.1"/>
    <property type="match status" value="1"/>
</dbReference>
<accession>A0A0F9I207</accession>
<comment type="caution">
    <text evidence="3">The sequence shown here is derived from an EMBL/GenBank/DDBJ whole genome shotgun (WGS) entry which is preliminary data.</text>
</comment>
<dbReference type="GO" id="GO:0006099">
    <property type="term" value="P:tricarboxylic acid cycle"/>
    <property type="evidence" value="ECO:0007669"/>
    <property type="project" value="InterPro"/>
</dbReference>
<dbReference type="GO" id="GO:0046912">
    <property type="term" value="F:acyltransferase activity, acyl groups converted into alkyl on transfer"/>
    <property type="evidence" value="ECO:0007669"/>
    <property type="project" value="InterPro"/>
</dbReference>
<dbReference type="PANTHER" id="PTHR11739:SF4">
    <property type="entry name" value="CITRATE SYNTHASE, PEROXISOMAL"/>
    <property type="match status" value="1"/>
</dbReference>
<dbReference type="InterPro" id="IPR002020">
    <property type="entry name" value="Citrate_synthase"/>
</dbReference>
<dbReference type="PANTHER" id="PTHR11739">
    <property type="entry name" value="CITRATE SYNTHASE"/>
    <property type="match status" value="1"/>
</dbReference>
<proteinExistence type="inferred from homology"/>
<name>A0A0F9I207_9ZZZZ</name>
<evidence type="ECO:0000313" key="3">
    <source>
        <dbReference type="EMBL" id="KKM21656.1"/>
    </source>
</evidence>
<protein>
    <submittedName>
        <fullName evidence="3">Uncharacterized protein</fullName>
    </submittedName>
</protein>
<evidence type="ECO:0000256" key="1">
    <source>
        <dbReference type="ARBA" id="ARBA00010566"/>
    </source>
</evidence>
<dbReference type="InterPro" id="IPR016142">
    <property type="entry name" value="Citrate_synth-like_lrg_a-sub"/>
</dbReference>
<organism evidence="3">
    <name type="scientific">marine sediment metagenome</name>
    <dbReference type="NCBI Taxonomy" id="412755"/>
    <lineage>
        <taxon>unclassified sequences</taxon>
        <taxon>metagenomes</taxon>
        <taxon>ecological metagenomes</taxon>
    </lineage>
</organism>
<dbReference type="PIRSF" id="PIRSF001369">
    <property type="entry name" value="Citrate_synth"/>
    <property type="match status" value="1"/>
</dbReference>
<gene>
    <name evidence="3" type="ORF">LCGC14_1633270</name>
</gene>
<reference evidence="3" key="1">
    <citation type="journal article" date="2015" name="Nature">
        <title>Complex archaea that bridge the gap between prokaryotes and eukaryotes.</title>
        <authorList>
            <person name="Spang A."/>
            <person name="Saw J.H."/>
            <person name="Jorgensen S.L."/>
            <person name="Zaremba-Niedzwiedzka K."/>
            <person name="Martijn J."/>
            <person name="Lind A.E."/>
            <person name="van Eijk R."/>
            <person name="Schleper C."/>
            <person name="Guy L."/>
            <person name="Ettema T.J."/>
        </authorList>
    </citation>
    <scope>NUCLEOTIDE SEQUENCE</scope>
</reference>
<keyword evidence="2" id="KW-0808">Transferase</keyword>
<dbReference type="Gene3D" id="1.10.580.10">
    <property type="entry name" value="Citrate Synthase, domain 1"/>
    <property type="match status" value="1"/>
</dbReference>
<evidence type="ECO:0000256" key="2">
    <source>
        <dbReference type="ARBA" id="ARBA00022679"/>
    </source>
</evidence>
<dbReference type="Pfam" id="PF00285">
    <property type="entry name" value="Citrate_synt"/>
    <property type="match status" value="1"/>
</dbReference>
<dbReference type="EMBL" id="LAZR01013505">
    <property type="protein sequence ID" value="KKM21656.1"/>
    <property type="molecule type" value="Genomic_DNA"/>
</dbReference>
<sequence length="431" mass="48574">MSLIMDEFIKNISETAFEKNKIELDLYSRYDVKRGLRNVDNTGVLVGLTEIGDVHGYIIDEKEKIPVEGRLLYRGIDINDIVEGFQKEKRYGYEEVCYLLLFGELPDKQTLDQFSGLLDENRDLPDGFTENMILKAPSTDIMNKLARSVLVSYSYDPNPDDISISNIIRQSIELIARFPTMTAYGYQAKVHYHDKKSLFIHNPQKGIGTSENFLSMIRPDMKYSALEAEVLDLALVLHAEHGGGNNSTFSIHVVSSTDTDTYSAIAAGVGSLRGPKHGGANIKVTQMVENIKANVKDWSSEKELKNYLIKILKKEAFDNSGLIYGIGHAVYTLSDPRAVILKEKVKQLSREKGREEEFQLLDMIEKLTPETFAEVRGLEKELSPNVDFYSGFLYSLLNIPIELFTPIFAIARVSGWCAHRIEELVSGGRII</sequence>